<gene>
    <name evidence="3" type="ORF">FMM08_07680</name>
</gene>
<accession>A0A5C8ZFN7</accession>
<dbReference type="Proteomes" id="UP000321234">
    <property type="component" value="Unassembled WGS sequence"/>
</dbReference>
<dbReference type="Gene3D" id="1.10.30.50">
    <property type="match status" value="1"/>
</dbReference>
<feature type="region of interest" description="Disordered" evidence="1">
    <location>
        <begin position="594"/>
        <end position="613"/>
    </location>
</feature>
<feature type="region of interest" description="Disordered" evidence="1">
    <location>
        <begin position="212"/>
        <end position="240"/>
    </location>
</feature>
<dbReference type="RefSeq" id="WP_147925776.1">
    <property type="nucleotide sequence ID" value="NZ_VKAC01000004.1"/>
</dbReference>
<evidence type="ECO:0000313" key="4">
    <source>
        <dbReference type="Proteomes" id="UP000321234"/>
    </source>
</evidence>
<reference evidence="3 4" key="1">
    <citation type="submission" date="2019-07" db="EMBL/GenBank/DDBJ databases">
        <title>Quadrisphaera sp. strain DD2A genome sequencing and assembly.</title>
        <authorList>
            <person name="Kim I."/>
        </authorList>
    </citation>
    <scope>NUCLEOTIDE SEQUENCE [LARGE SCALE GENOMIC DNA]</scope>
    <source>
        <strain evidence="3 4">DD2A</strain>
    </source>
</reference>
<dbReference type="InterPro" id="IPR003615">
    <property type="entry name" value="HNH_nuc"/>
</dbReference>
<keyword evidence="4" id="KW-1185">Reference proteome</keyword>
<dbReference type="EMBL" id="VKAC01000004">
    <property type="protein sequence ID" value="TXR56647.1"/>
    <property type="molecule type" value="Genomic_DNA"/>
</dbReference>
<proteinExistence type="predicted"/>
<protein>
    <recommendedName>
        <fullName evidence="2">HNH nuclease domain-containing protein</fullName>
    </recommendedName>
</protein>
<dbReference type="CDD" id="cd00085">
    <property type="entry name" value="HNHc"/>
    <property type="match status" value="1"/>
</dbReference>
<dbReference type="SMART" id="SM00507">
    <property type="entry name" value="HNHc"/>
    <property type="match status" value="1"/>
</dbReference>
<feature type="region of interest" description="Disordered" evidence="1">
    <location>
        <begin position="738"/>
        <end position="758"/>
    </location>
</feature>
<dbReference type="OrthoDB" id="3261064at2"/>
<dbReference type="AlphaFoldDB" id="A0A5C8ZFN7"/>
<name>A0A5C8ZFN7_9ACTN</name>
<evidence type="ECO:0000256" key="1">
    <source>
        <dbReference type="SAM" id="MobiDB-lite"/>
    </source>
</evidence>
<feature type="compositionally biased region" description="Pro residues" evidence="1">
    <location>
        <begin position="543"/>
        <end position="565"/>
    </location>
</feature>
<feature type="region of interest" description="Disordered" evidence="1">
    <location>
        <begin position="538"/>
        <end position="589"/>
    </location>
</feature>
<evidence type="ECO:0000313" key="3">
    <source>
        <dbReference type="EMBL" id="TXR56647.1"/>
    </source>
</evidence>
<sequence>MDETPASAEVAVGDGVPQPPARTRRTRSQARRRRAALSELPPRGPARRRHEATRRDVARRGLPGPAGMDQALLDQVLTTRAVPDAEWVWDEGRGAWRVATDADDAPWVSGDVSGLCEHPDDAPVDVVLDDGPRPFQQDRAARRAAGEFERWLAEDADDDERRRVRAVVAERAATHAARKHAHRLRTQQAAVGRAQGGQVRILAAMAPLYRAAVHHPDGDPDGPGPDGDRTRRTSRAQRQRAALEASGLNDLVSEVALLLAWTEHRAGKQVRLAEHVVSCLPRTLERLEGGRLDLALVTVVAEQSLELDPQLALELDEEVFGPDGSGLGLNTAELKDVVDEVVARKDAAAVRRRSCRKVSARSVVMRPLGDGIAQLVMTGPAPAVLATYEHLDTIAGLNLAEARQAISEGRLPADGGDPYANGVDGLGGAPDGPEADAAVHDARGMPAHRFDALATAVQDASPAEPGAPRPQTTLEVHAALSTVCGHDDQPGRLEGYGWVPGWLVRQGLTWERCRLRRILTDPFTGDLITVDGHTYPASWLTDPGPPPAPPSTPPRSEPPGTPPARPGTSPSTGSDPRGGGRTAPGTFHGRPVQQVHAADAEEPDDTPPSTADASLTATEASDLGAPDAHGLVDDLLLAPEADSPVPCTDGTCSPSSPSDCPVASVNGGRYTPAAAQARVVRRRWSRCAHPGCRRRATRCDLDHVVPHRRGGPAAGGGTTCACNLEPKCRRHHLLKHGTDTSRLTGGASSGGGDPSDLDDGWVRWTARWQQWRCDRGSSHWRSPLGFDHHSAPRPAALPDERYRLTPWPPRNPVEEERLGRRHMHPVDLAPSAERSEGARSTFPDEPPF</sequence>
<organism evidence="3 4">
    <name type="scientific">Quadrisphaera setariae</name>
    <dbReference type="NCBI Taxonomy" id="2593304"/>
    <lineage>
        <taxon>Bacteria</taxon>
        <taxon>Bacillati</taxon>
        <taxon>Actinomycetota</taxon>
        <taxon>Actinomycetes</taxon>
        <taxon>Kineosporiales</taxon>
        <taxon>Kineosporiaceae</taxon>
        <taxon>Quadrisphaera</taxon>
    </lineage>
</organism>
<evidence type="ECO:0000259" key="2">
    <source>
        <dbReference type="SMART" id="SM00507"/>
    </source>
</evidence>
<feature type="region of interest" description="Disordered" evidence="1">
    <location>
        <begin position="782"/>
        <end position="848"/>
    </location>
</feature>
<feature type="region of interest" description="Disordered" evidence="1">
    <location>
        <begin position="1"/>
        <end position="66"/>
    </location>
</feature>
<feature type="domain" description="HNH nuclease" evidence="2">
    <location>
        <begin position="675"/>
        <end position="733"/>
    </location>
</feature>
<comment type="caution">
    <text evidence="3">The sequence shown here is derived from an EMBL/GenBank/DDBJ whole genome shotgun (WGS) entry which is preliminary data.</text>
</comment>
<feature type="compositionally biased region" description="Basic residues" evidence="1">
    <location>
        <begin position="22"/>
        <end position="35"/>
    </location>
</feature>